<feature type="region of interest" description="Disordered" evidence="1">
    <location>
        <begin position="1"/>
        <end position="20"/>
    </location>
</feature>
<evidence type="ECO:0008006" key="4">
    <source>
        <dbReference type="Google" id="ProtNLM"/>
    </source>
</evidence>
<gene>
    <name evidence="2" type="ORF">HF526_22015</name>
</gene>
<reference evidence="2 3" key="1">
    <citation type="submission" date="2020-04" db="EMBL/GenBank/DDBJ databases">
        <authorList>
            <person name="Klaysubun C."/>
            <person name="Duangmal K."/>
            <person name="Lipun K."/>
        </authorList>
    </citation>
    <scope>NUCLEOTIDE SEQUENCE [LARGE SCALE GENOMIC DNA]</scope>
    <source>
        <strain evidence="2 3">K10HN5</strain>
    </source>
</reference>
<dbReference type="Gene3D" id="1.10.8.1060">
    <property type="entry name" value="Corynebacterium glutamicum thioredoxin-dependent arsenate reductase, N-terminal domain"/>
    <property type="match status" value="1"/>
</dbReference>
<dbReference type="EMBL" id="JAAXLA010000045">
    <property type="protein sequence ID" value="NMH99965.1"/>
    <property type="molecule type" value="Genomic_DNA"/>
</dbReference>
<evidence type="ECO:0000313" key="2">
    <source>
        <dbReference type="EMBL" id="NMH99965.1"/>
    </source>
</evidence>
<evidence type="ECO:0000313" key="3">
    <source>
        <dbReference type="Proteomes" id="UP000820669"/>
    </source>
</evidence>
<accession>A0ABX1SEJ3</accession>
<name>A0ABX1SEJ3_9PSEU</name>
<protein>
    <recommendedName>
        <fullName evidence="4">DUF3562 domain-containing protein</fullName>
    </recommendedName>
</protein>
<organism evidence="2 3">
    <name type="scientific">Pseudonocardia acidicola</name>
    <dbReference type="NCBI Taxonomy" id="2724939"/>
    <lineage>
        <taxon>Bacteria</taxon>
        <taxon>Bacillati</taxon>
        <taxon>Actinomycetota</taxon>
        <taxon>Actinomycetes</taxon>
        <taxon>Pseudonocardiales</taxon>
        <taxon>Pseudonocardiaceae</taxon>
        <taxon>Pseudonocardia</taxon>
    </lineage>
</organism>
<dbReference type="Proteomes" id="UP000820669">
    <property type="component" value="Unassembled WGS sequence"/>
</dbReference>
<sequence length="61" mass="6583">MAAPTPKLSREGAAAGVGEDRVRATVSEAARRFADARVRSFVPILVERAVREGLSSRPPRH</sequence>
<comment type="caution">
    <text evidence="2">The sequence shown here is derived from an EMBL/GenBank/DDBJ whole genome shotgun (WGS) entry which is preliminary data.</text>
</comment>
<dbReference type="RefSeq" id="WP_169383438.1">
    <property type="nucleotide sequence ID" value="NZ_JAAXLA010000045.1"/>
</dbReference>
<dbReference type="NCBIfam" id="NF046112">
    <property type="entry name" value="MSMEG_6209_Nter"/>
    <property type="match status" value="1"/>
</dbReference>
<proteinExistence type="predicted"/>
<evidence type="ECO:0000256" key="1">
    <source>
        <dbReference type="SAM" id="MobiDB-lite"/>
    </source>
</evidence>
<keyword evidence="3" id="KW-1185">Reference proteome</keyword>